<dbReference type="Proteomes" id="UP000828251">
    <property type="component" value="Unassembled WGS sequence"/>
</dbReference>
<evidence type="ECO:0000313" key="3">
    <source>
        <dbReference type="Proteomes" id="UP000828251"/>
    </source>
</evidence>
<gene>
    <name evidence="2" type="ORF">J1N35_007501</name>
</gene>
<keyword evidence="3" id="KW-1185">Reference proteome</keyword>
<reference evidence="2 3" key="1">
    <citation type="journal article" date="2021" name="Plant Biotechnol. J.">
        <title>Multi-omics assisted identification of the key and species-specific regulatory components of drought-tolerant mechanisms in Gossypium stocksii.</title>
        <authorList>
            <person name="Yu D."/>
            <person name="Ke L."/>
            <person name="Zhang D."/>
            <person name="Wu Y."/>
            <person name="Sun Y."/>
            <person name="Mei J."/>
            <person name="Sun J."/>
            <person name="Sun Y."/>
        </authorList>
    </citation>
    <scope>NUCLEOTIDE SEQUENCE [LARGE SCALE GENOMIC DNA]</scope>
    <source>
        <strain evidence="3">cv. E1</strain>
        <tissue evidence="2">Leaf</tissue>
    </source>
</reference>
<proteinExistence type="predicted"/>
<evidence type="ECO:0000313" key="2">
    <source>
        <dbReference type="EMBL" id="KAH1114123.1"/>
    </source>
</evidence>
<name>A0A9D3W8N1_9ROSI</name>
<sequence>MVHSSRACYAYVPVSAQSSTPSQNSNNMDVDAIMERALKVVDDTNARAQVGDSNRKRLWIDGDSSSTK</sequence>
<dbReference type="EMBL" id="JAIQCV010000003">
    <property type="protein sequence ID" value="KAH1114123.1"/>
    <property type="molecule type" value="Genomic_DNA"/>
</dbReference>
<evidence type="ECO:0000256" key="1">
    <source>
        <dbReference type="SAM" id="MobiDB-lite"/>
    </source>
</evidence>
<feature type="region of interest" description="Disordered" evidence="1">
    <location>
        <begin position="45"/>
        <end position="68"/>
    </location>
</feature>
<comment type="caution">
    <text evidence="2">The sequence shown here is derived from an EMBL/GenBank/DDBJ whole genome shotgun (WGS) entry which is preliminary data.</text>
</comment>
<accession>A0A9D3W8N1</accession>
<dbReference type="AlphaFoldDB" id="A0A9D3W8N1"/>
<protein>
    <submittedName>
        <fullName evidence="2">Uncharacterized protein</fullName>
    </submittedName>
</protein>
<organism evidence="2 3">
    <name type="scientific">Gossypium stocksii</name>
    <dbReference type="NCBI Taxonomy" id="47602"/>
    <lineage>
        <taxon>Eukaryota</taxon>
        <taxon>Viridiplantae</taxon>
        <taxon>Streptophyta</taxon>
        <taxon>Embryophyta</taxon>
        <taxon>Tracheophyta</taxon>
        <taxon>Spermatophyta</taxon>
        <taxon>Magnoliopsida</taxon>
        <taxon>eudicotyledons</taxon>
        <taxon>Gunneridae</taxon>
        <taxon>Pentapetalae</taxon>
        <taxon>rosids</taxon>
        <taxon>malvids</taxon>
        <taxon>Malvales</taxon>
        <taxon>Malvaceae</taxon>
        <taxon>Malvoideae</taxon>
        <taxon>Gossypium</taxon>
    </lineage>
</organism>